<dbReference type="SUPFAM" id="SSF50998">
    <property type="entry name" value="Quinoprotein alcohol dehydrogenase-like"/>
    <property type="match status" value="1"/>
</dbReference>
<reference evidence="3 4" key="1">
    <citation type="submission" date="2019-02" db="EMBL/GenBank/DDBJ databases">
        <title>Deep-cultivation of Planctomycetes and their phenomic and genomic characterization uncovers novel biology.</title>
        <authorList>
            <person name="Wiegand S."/>
            <person name="Jogler M."/>
            <person name="Boedeker C."/>
            <person name="Pinto D."/>
            <person name="Vollmers J."/>
            <person name="Rivas-Marin E."/>
            <person name="Kohn T."/>
            <person name="Peeters S.H."/>
            <person name="Heuer A."/>
            <person name="Rast P."/>
            <person name="Oberbeckmann S."/>
            <person name="Bunk B."/>
            <person name="Jeske O."/>
            <person name="Meyerdierks A."/>
            <person name="Storesund J.E."/>
            <person name="Kallscheuer N."/>
            <person name="Luecker S."/>
            <person name="Lage O.M."/>
            <person name="Pohl T."/>
            <person name="Merkel B.J."/>
            <person name="Hornburger P."/>
            <person name="Mueller R.-W."/>
            <person name="Bruemmer F."/>
            <person name="Labrenz M."/>
            <person name="Spormann A.M."/>
            <person name="Op Den Camp H."/>
            <person name="Overmann J."/>
            <person name="Amann R."/>
            <person name="Jetten M.S.M."/>
            <person name="Mascher T."/>
            <person name="Medema M.H."/>
            <person name="Devos D.P."/>
            <person name="Kaster A.-K."/>
            <person name="Ovreas L."/>
            <person name="Rohde M."/>
            <person name="Galperin M.Y."/>
            <person name="Jogler C."/>
        </authorList>
    </citation>
    <scope>NUCLEOTIDE SEQUENCE [LARGE SCALE GENOMIC DNA]</scope>
    <source>
        <strain evidence="3 4">Pla100</strain>
    </source>
</reference>
<keyword evidence="1" id="KW-1133">Transmembrane helix</keyword>
<dbReference type="InterPro" id="IPR011047">
    <property type="entry name" value="Quinoprotein_ADH-like_sf"/>
</dbReference>
<keyword evidence="1" id="KW-0812">Transmembrane</keyword>
<proteinExistence type="predicted"/>
<gene>
    <name evidence="3" type="ORF">Pla100_55570</name>
</gene>
<sequence length="564" mass="60770">MNSKMPTPSQNSARGPLRRAIASGLIGGGLLVAVQVYAPSTDYQYAFFATVAIGLVTIATVSLFLQIAFHRTGYPWLVPAVATLVAITFFGTVRVKTLSGEMIPQFEWRFASRKVPELQIAPQAVPIESVQAETNPNADDTTTELIEPPSSQWITTWGQFLGNQRDGVVGERLFEIPESSAEVTKRWNIGIGGGWASFAIATDADGNGIAVTLEQREARECVTAYDLSNGELKWIVDHEAYHFHPLGEGGPRSTPTIHDNRVYAQGATGMVWCLSLETGEQIWKRDLLQAGGWDQAASEIAITWGRSGSPLLVDGQCIVPLGGPTVVNGEQADRALISLNAQTGETRWTAGDQQISYASPQLMTLDGVRQIVSVNESNITGHAIDTGKVLWQTDWPGQSSGGANCAAAIAAGTNRFVVGKGYGGGSALIEVTLNGEDWQVNDIWRSNRVMKTKFNHCVVRDGIAYGLSNGALQAVELESGERLWEQGRGGRYGQGQVILAEDVLIVQAEMGDVALVAAEPNEFNELIRIPALDQKTWNVPSLSGNILLVRNGEEAVAFDLPGKK</sequence>
<accession>A0A5C5ZPH9</accession>
<evidence type="ECO:0000259" key="2">
    <source>
        <dbReference type="Pfam" id="PF13360"/>
    </source>
</evidence>
<dbReference type="InterPro" id="IPR002372">
    <property type="entry name" value="PQQ_rpt_dom"/>
</dbReference>
<dbReference type="Pfam" id="PF13360">
    <property type="entry name" value="PQQ_2"/>
    <property type="match status" value="1"/>
</dbReference>
<dbReference type="AlphaFoldDB" id="A0A5C5ZPH9"/>
<evidence type="ECO:0000313" key="3">
    <source>
        <dbReference type="EMBL" id="TWT89394.1"/>
    </source>
</evidence>
<keyword evidence="4" id="KW-1185">Reference proteome</keyword>
<feature type="transmembrane region" description="Helical" evidence="1">
    <location>
        <begin position="44"/>
        <end position="69"/>
    </location>
</feature>
<dbReference type="InterPro" id="IPR015943">
    <property type="entry name" value="WD40/YVTN_repeat-like_dom_sf"/>
</dbReference>
<evidence type="ECO:0000256" key="1">
    <source>
        <dbReference type="SAM" id="Phobius"/>
    </source>
</evidence>
<name>A0A5C5ZPH9_9BACT</name>
<feature type="transmembrane region" description="Helical" evidence="1">
    <location>
        <begin position="76"/>
        <end position="95"/>
    </location>
</feature>
<organism evidence="3 4">
    <name type="scientific">Neorhodopirellula pilleata</name>
    <dbReference type="NCBI Taxonomy" id="2714738"/>
    <lineage>
        <taxon>Bacteria</taxon>
        <taxon>Pseudomonadati</taxon>
        <taxon>Planctomycetota</taxon>
        <taxon>Planctomycetia</taxon>
        <taxon>Pirellulales</taxon>
        <taxon>Pirellulaceae</taxon>
        <taxon>Neorhodopirellula</taxon>
    </lineage>
</organism>
<dbReference type="PANTHER" id="PTHR34512:SF30">
    <property type="entry name" value="OUTER MEMBRANE PROTEIN ASSEMBLY FACTOR BAMB"/>
    <property type="match status" value="1"/>
</dbReference>
<protein>
    <submittedName>
        <fullName evidence="3">Outer membrane biogenesis protein BamB</fullName>
    </submittedName>
</protein>
<dbReference type="Proteomes" id="UP000316213">
    <property type="component" value="Unassembled WGS sequence"/>
</dbReference>
<evidence type="ECO:0000313" key="4">
    <source>
        <dbReference type="Proteomes" id="UP000316213"/>
    </source>
</evidence>
<dbReference type="Gene3D" id="2.130.10.10">
    <property type="entry name" value="YVTN repeat-like/Quinoprotein amine dehydrogenase"/>
    <property type="match status" value="1"/>
</dbReference>
<feature type="domain" description="Pyrrolo-quinoline quinone repeat" evidence="2">
    <location>
        <begin position="220"/>
        <end position="486"/>
    </location>
</feature>
<comment type="caution">
    <text evidence="3">The sequence shown here is derived from an EMBL/GenBank/DDBJ whole genome shotgun (WGS) entry which is preliminary data.</text>
</comment>
<feature type="transmembrane region" description="Helical" evidence="1">
    <location>
        <begin position="20"/>
        <end position="38"/>
    </location>
</feature>
<keyword evidence="1" id="KW-0472">Membrane</keyword>
<dbReference type="PANTHER" id="PTHR34512">
    <property type="entry name" value="CELL SURFACE PROTEIN"/>
    <property type="match status" value="1"/>
</dbReference>
<dbReference type="EMBL" id="SJPM01000018">
    <property type="protein sequence ID" value="TWT89394.1"/>
    <property type="molecule type" value="Genomic_DNA"/>
</dbReference>